<dbReference type="Pfam" id="PF13560">
    <property type="entry name" value="HTH_31"/>
    <property type="match status" value="1"/>
</dbReference>
<dbReference type="PANTHER" id="PTHR47691:SF3">
    <property type="entry name" value="HTH-TYPE TRANSCRIPTIONAL REGULATOR RV0890C-RELATED"/>
    <property type="match status" value="1"/>
</dbReference>
<dbReference type="InterPro" id="IPR027417">
    <property type="entry name" value="P-loop_NTPase"/>
</dbReference>
<dbReference type="Gene3D" id="1.10.260.40">
    <property type="entry name" value="lambda repressor-like DNA-binding domains"/>
    <property type="match status" value="1"/>
</dbReference>
<evidence type="ECO:0000313" key="3">
    <source>
        <dbReference type="Proteomes" id="UP001151002"/>
    </source>
</evidence>
<gene>
    <name evidence="2" type="ORF">OWR29_02025</name>
</gene>
<evidence type="ECO:0000313" key="2">
    <source>
        <dbReference type="EMBL" id="MCY1136758.1"/>
    </source>
</evidence>
<protein>
    <submittedName>
        <fullName evidence="2">Helix-turn-helix domain-containing protein</fullName>
    </submittedName>
</protein>
<dbReference type="SMART" id="SM00530">
    <property type="entry name" value="HTH_XRE"/>
    <property type="match status" value="1"/>
</dbReference>
<dbReference type="SUPFAM" id="SSF48452">
    <property type="entry name" value="TPR-like"/>
    <property type="match status" value="1"/>
</dbReference>
<feature type="domain" description="HTH cro/C1-type" evidence="1">
    <location>
        <begin position="11"/>
        <end position="66"/>
    </location>
</feature>
<dbReference type="Gene3D" id="1.25.40.10">
    <property type="entry name" value="Tetratricopeptide repeat domain"/>
    <property type="match status" value="1"/>
</dbReference>
<dbReference type="Gene3D" id="3.40.50.300">
    <property type="entry name" value="P-loop containing nucleotide triphosphate hydrolases"/>
    <property type="match status" value="1"/>
</dbReference>
<keyword evidence="3" id="KW-1185">Reference proteome</keyword>
<name>A0ABT4AR84_9ACTN</name>
<dbReference type="Proteomes" id="UP001151002">
    <property type="component" value="Unassembled WGS sequence"/>
</dbReference>
<reference evidence="2" key="1">
    <citation type="submission" date="2022-11" db="EMBL/GenBank/DDBJ databases">
        <authorList>
            <person name="Somphong A."/>
            <person name="Phongsopitanun W."/>
        </authorList>
    </citation>
    <scope>NUCLEOTIDE SEQUENCE</scope>
    <source>
        <strain evidence="2">Pm04-4</strain>
    </source>
</reference>
<dbReference type="PROSITE" id="PS50943">
    <property type="entry name" value="HTH_CROC1"/>
    <property type="match status" value="1"/>
</dbReference>
<accession>A0ABT4AR84</accession>
<sequence length="753" mass="81708">MAEDVPFGELLRRMRIAADLTLDGLAAASGVSDRAISDMERGVSLRPRARTVEAIADGLGVTGADREALLTAARGARATTAATPAHQLPAPRQVTDFAGRDAELAQVREWTAGGGVVVISGDAGVGKTTFAVRAVRPTLFVDLRGLDAKPLSAAALLARLIRALDPGVRIIPRDIAEASTLWRTMIGGRPLVIVLDNASSEDQVRPALPPDGPAVVLVTSRRTLSGLDDVRRLRLEPLPETDAVTLLASILGPAAATDEELRRIAELCVNIPLALRIAGNRLAGRPGWTAGHLIARLAEQERRLDTLTAGDVRVRAAFDLSYQQLAGPARRLFRRLALVPGPSTGPELASVLVAEPVPVTEDALDDLADLSLLQQRPDGRFEFHDLLRLYADGELQREEDPAERAAAARRRDEWLLDTVIVAGRHFEPGFGPGRAGVAEVVALDSREEAEDWLRAEADNWLPALRAAAEAGRHERVVDVAESLHWFSDFWFSWTGWEDVFTLSVTATRHLGDDRLRAIHEGYLTWVYVIVQGRLAEGLSHARLAVEHAVRAGDRTQIGWARYYLAGAYERAGQSPEALREARAAVEDFRSVNEREGLPNALLQSARIAAGAGSLDGAAELYREVLTLVRDPATAPPPHIADFAEATAYGLLADLEEAAGRGPEAIEAATRQLEVRERLHKDPVALMPSLVFRARLHAKFGNSEAARADLNTVRETQSQAGAEVTWKADLQDRIDELERELAGRDDATEPRLRS</sequence>
<dbReference type="SUPFAM" id="SSF47413">
    <property type="entry name" value="lambda repressor-like DNA-binding domains"/>
    <property type="match status" value="1"/>
</dbReference>
<evidence type="ECO:0000259" key="1">
    <source>
        <dbReference type="PROSITE" id="PS50943"/>
    </source>
</evidence>
<dbReference type="SUPFAM" id="SSF52540">
    <property type="entry name" value="P-loop containing nucleoside triphosphate hydrolases"/>
    <property type="match status" value="1"/>
</dbReference>
<dbReference type="InterPro" id="IPR001387">
    <property type="entry name" value="Cro/C1-type_HTH"/>
</dbReference>
<dbReference type="RefSeq" id="WP_267560529.1">
    <property type="nucleotide sequence ID" value="NZ_JAPNTZ010000001.1"/>
</dbReference>
<dbReference type="PANTHER" id="PTHR47691">
    <property type="entry name" value="REGULATOR-RELATED"/>
    <property type="match status" value="1"/>
</dbReference>
<proteinExistence type="predicted"/>
<comment type="caution">
    <text evidence="2">The sequence shown here is derived from an EMBL/GenBank/DDBJ whole genome shotgun (WGS) entry which is preliminary data.</text>
</comment>
<dbReference type="InterPro" id="IPR010982">
    <property type="entry name" value="Lambda_DNA-bd_dom_sf"/>
</dbReference>
<dbReference type="InterPro" id="IPR011990">
    <property type="entry name" value="TPR-like_helical_dom_sf"/>
</dbReference>
<organism evidence="2 3">
    <name type="scientific">Paractinoplanes pyxinae</name>
    <dbReference type="NCBI Taxonomy" id="2997416"/>
    <lineage>
        <taxon>Bacteria</taxon>
        <taxon>Bacillati</taxon>
        <taxon>Actinomycetota</taxon>
        <taxon>Actinomycetes</taxon>
        <taxon>Micromonosporales</taxon>
        <taxon>Micromonosporaceae</taxon>
        <taxon>Paractinoplanes</taxon>
    </lineage>
</organism>
<dbReference type="CDD" id="cd00093">
    <property type="entry name" value="HTH_XRE"/>
    <property type="match status" value="1"/>
</dbReference>
<dbReference type="EMBL" id="JAPNTZ010000001">
    <property type="protein sequence ID" value="MCY1136758.1"/>
    <property type="molecule type" value="Genomic_DNA"/>
</dbReference>
<dbReference type="PRINTS" id="PR00364">
    <property type="entry name" value="DISEASERSIST"/>
</dbReference>